<gene>
    <name evidence="1" type="ORF">COX41_06605</name>
</gene>
<protein>
    <recommendedName>
        <fullName evidence="3">SHS2 domain-containing protein</fullName>
    </recommendedName>
</protein>
<evidence type="ECO:0000313" key="1">
    <source>
        <dbReference type="EMBL" id="PIP18734.1"/>
    </source>
</evidence>
<evidence type="ECO:0008006" key="3">
    <source>
        <dbReference type="Google" id="ProtNLM"/>
    </source>
</evidence>
<dbReference type="EMBL" id="PCRK01000171">
    <property type="protein sequence ID" value="PIP18734.1"/>
    <property type="molecule type" value="Genomic_DNA"/>
</dbReference>
<dbReference type="Proteomes" id="UP000231292">
    <property type="component" value="Unassembled WGS sequence"/>
</dbReference>
<proteinExistence type="predicted"/>
<dbReference type="SUPFAM" id="SSF53067">
    <property type="entry name" value="Actin-like ATPase domain"/>
    <property type="match status" value="1"/>
</dbReference>
<evidence type="ECO:0000313" key="2">
    <source>
        <dbReference type="Proteomes" id="UP000231292"/>
    </source>
</evidence>
<comment type="caution">
    <text evidence="1">The sequence shown here is derived from an EMBL/GenBank/DDBJ whole genome shotgun (WGS) entry which is preliminary data.</text>
</comment>
<reference evidence="1 2" key="1">
    <citation type="submission" date="2017-09" db="EMBL/GenBank/DDBJ databases">
        <title>Depth-based differentiation of microbial function through sediment-hosted aquifers and enrichment of novel symbionts in the deep terrestrial subsurface.</title>
        <authorList>
            <person name="Probst A.J."/>
            <person name="Ladd B."/>
            <person name="Jarett J.K."/>
            <person name="Geller-Mcgrath D.E."/>
            <person name="Sieber C.M."/>
            <person name="Emerson J.B."/>
            <person name="Anantharaman K."/>
            <person name="Thomas B.C."/>
            <person name="Malmstrom R."/>
            <person name="Stieglmeier M."/>
            <person name="Klingl A."/>
            <person name="Woyke T."/>
            <person name="Ryan C.M."/>
            <person name="Banfield J.F."/>
        </authorList>
    </citation>
    <scope>NUCLEOTIDE SEQUENCE [LARGE SCALE GENOMIC DNA]</scope>
    <source>
        <strain evidence="1">CG23_combo_of_CG06-09_8_20_14_all_41_10</strain>
    </source>
</reference>
<dbReference type="AlphaFoldDB" id="A0A2G9YHR5"/>
<dbReference type="Pfam" id="PF05137">
    <property type="entry name" value="PilN"/>
    <property type="match status" value="1"/>
</dbReference>
<accession>A0A2G9YHR5</accession>
<dbReference type="Pfam" id="PF11104">
    <property type="entry name" value="PilM_2"/>
    <property type="match status" value="1"/>
</dbReference>
<dbReference type="Gene3D" id="3.30.1490.300">
    <property type="match status" value="1"/>
</dbReference>
<name>A0A2G9YHR5_9BACT</name>
<dbReference type="PANTHER" id="PTHR32432:SF3">
    <property type="entry name" value="ETHANOLAMINE UTILIZATION PROTEIN EUTJ"/>
    <property type="match status" value="1"/>
</dbReference>
<sequence length="516" mass="58322">MSSLGIYFGPKAVDIVETKGKRFVNHLKIPLSEVLGGDLEEKVPLEVKIVALFSEALRKSKIESKEAVLSLSARDLIIRTFEMPNLPKEEMVSAINFEVKKYIPFKVEDLISDYQIEPDRQSHINTVLFVGIKKETFDKYFSIFNQLNIKVNQIEYCGFSIMRALKLAGVKSRGVIGVLCVDFQQDDEVNFIVLEDGVPLFSRDINLSLATEGFEGSQASGQSALEKLKIELRVSLDYYHRKFPEKTMQKIVVIANQEQAKELDVFMNELDLSGKFIDLIKLTGKVEPYSSSFIKSYSASLDKAIPIQIKINLMEAKLKLSRAGILAFQMDAGSLFKGIKIDYRAVLGGVLICLAALGLGFYQAKPLNQELEDIVAKRINVGKINPNASYDELSIISSEYKKKLNNLDNLIRKQLYLTETLDAIPRSIPEGVWLVKFSLNKKEVDKAELILEGMSYLKDSGKEFEAVNKFLDNLKQNNIFAKYFQDISINFIDQKQMDKVTATSFLISCKNYKEGR</sequence>
<dbReference type="InterPro" id="IPR007813">
    <property type="entry name" value="PilN"/>
</dbReference>
<dbReference type="InterPro" id="IPR043129">
    <property type="entry name" value="ATPase_NBD"/>
</dbReference>
<dbReference type="PANTHER" id="PTHR32432">
    <property type="entry name" value="CELL DIVISION PROTEIN FTSA-RELATED"/>
    <property type="match status" value="1"/>
</dbReference>
<dbReference type="InterPro" id="IPR050696">
    <property type="entry name" value="FtsA/MreB"/>
</dbReference>
<organism evidence="1 2">
    <name type="scientific">Candidatus Sherwoodlollariibacterium unditelluris</name>
    <dbReference type="NCBI Taxonomy" id="1974757"/>
    <lineage>
        <taxon>Bacteria</taxon>
        <taxon>Pseudomonadati</taxon>
        <taxon>Candidatus Omnitrophota</taxon>
        <taxon>Candidatus Sherwoodlollariibacterium</taxon>
    </lineage>
</organism>
<dbReference type="InterPro" id="IPR005883">
    <property type="entry name" value="PilM"/>
</dbReference>